<dbReference type="STRING" id="180498.A0A067K5I1"/>
<dbReference type="InterPro" id="IPR053793">
    <property type="entry name" value="PB1-like"/>
</dbReference>
<gene>
    <name evidence="12" type="ORF">JCGZ_17040</name>
</gene>
<evidence type="ECO:0000256" key="7">
    <source>
        <dbReference type="ARBA" id="ARBA00023242"/>
    </source>
</evidence>
<accession>A0A067K5I1</accession>
<evidence type="ECO:0000313" key="13">
    <source>
        <dbReference type="Proteomes" id="UP000027138"/>
    </source>
</evidence>
<organism evidence="12 13">
    <name type="scientific">Jatropha curcas</name>
    <name type="common">Barbados nut</name>
    <dbReference type="NCBI Taxonomy" id="180498"/>
    <lineage>
        <taxon>Eukaryota</taxon>
        <taxon>Viridiplantae</taxon>
        <taxon>Streptophyta</taxon>
        <taxon>Embryophyta</taxon>
        <taxon>Tracheophyta</taxon>
        <taxon>Spermatophyta</taxon>
        <taxon>Magnoliopsida</taxon>
        <taxon>eudicotyledons</taxon>
        <taxon>Gunneridae</taxon>
        <taxon>Pentapetalae</taxon>
        <taxon>rosids</taxon>
        <taxon>fabids</taxon>
        <taxon>Malpighiales</taxon>
        <taxon>Euphorbiaceae</taxon>
        <taxon>Crotonoideae</taxon>
        <taxon>Jatropheae</taxon>
        <taxon>Jatropha</taxon>
    </lineage>
</organism>
<keyword evidence="4 10" id="KW-0678">Repressor</keyword>
<evidence type="ECO:0000313" key="12">
    <source>
        <dbReference type="EMBL" id="KDP30258.1"/>
    </source>
</evidence>
<comment type="subunit">
    <text evidence="3 10">Homodimers and heterodimers.</text>
</comment>
<dbReference type="PANTHER" id="PTHR31734">
    <property type="entry name" value="AUXIN-RESPONSIVE PROTEIN IAA17"/>
    <property type="match status" value="1"/>
</dbReference>
<dbReference type="SUPFAM" id="SSF54277">
    <property type="entry name" value="CAD &amp; PB1 domains"/>
    <property type="match status" value="1"/>
</dbReference>
<dbReference type="AlphaFoldDB" id="A0A067K5I1"/>
<dbReference type="Proteomes" id="UP000027138">
    <property type="component" value="Unassembled WGS sequence"/>
</dbReference>
<name>A0A067K5I1_JATCU</name>
<evidence type="ECO:0000256" key="4">
    <source>
        <dbReference type="ARBA" id="ARBA00022491"/>
    </source>
</evidence>
<dbReference type="EMBL" id="KK914699">
    <property type="protein sequence ID" value="KDP30258.1"/>
    <property type="molecule type" value="Genomic_DNA"/>
</dbReference>
<protein>
    <recommendedName>
        <fullName evidence="10">Auxin-responsive protein</fullName>
    </recommendedName>
</protein>
<dbReference type="PROSITE" id="PS51745">
    <property type="entry name" value="PB1"/>
    <property type="match status" value="1"/>
</dbReference>
<evidence type="ECO:0000259" key="11">
    <source>
        <dbReference type="PROSITE" id="PS51745"/>
    </source>
</evidence>
<comment type="subcellular location">
    <subcellularLocation>
        <location evidence="1 10">Nucleus</location>
    </subcellularLocation>
</comment>
<evidence type="ECO:0000256" key="9">
    <source>
        <dbReference type="ARBA" id="ARBA00025283"/>
    </source>
</evidence>
<reference evidence="12 13" key="1">
    <citation type="journal article" date="2014" name="PLoS ONE">
        <title>Global Analysis of Gene Expression Profiles in Physic Nut (Jatropha curcas L.) Seedlings Exposed to Salt Stress.</title>
        <authorList>
            <person name="Zhang L."/>
            <person name="Zhang C."/>
            <person name="Wu P."/>
            <person name="Chen Y."/>
            <person name="Li M."/>
            <person name="Jiang H."/>
            <person name="Wu G."/>
        </authorList>
    </citation>
    <scope>NUCLEOTIDE SEQUENCE [LARGE SCALE GENOMIC DNA]</scope>
    <source>
        <strain evidence="13">cv. GZQX0401</strain>
        <tissue evidence="12">Young leaves</tissue>
    </source>
</reference>
<comment type="function">
    <text evidence="9">Aux/IAA proteins are short-lived transcriptional factors that function as repressors of early auxin response genes at low auxin concentrations. Repression is thought to result from the interaction with auxin response factors (ARFs), proteins that bind to the auxin-responsive promoter element (AuxRE). Formation of heterodimers with ARF proteins may alter their ability to modulate early auxin response genes expression.</text>
</comment>
<dbReference type="GO" id="GO:0009734">
    <property type="term" value="P:auxin-activated signaling pathway"/>
    <property type="evidence" value="ECO:0007669"/>
    <property type="project" value="UniProtKB-UniRule"/>
</dbReference>
<dbReference type="InterPro" id="IPR003311">
    <property type="entry name" value="AUX_IAA"/>
</dbReference>
<evidence type="ECO:0000256" key="5">
    <source>
        <dbReference type="ARBA" id="ARBA00023015"/>
    </source>
</evidence>
<keyword evidence="5 10" id="KW-0805">Transcription regulation</keyword>
<evidence type="ECO:0000256" key="6">
    <source>
        <dbReference type="ARBA" id="ARBA00023163"/>
    </source>
</evidence>
<dbReference type="PANTHER" id="PTHR31734:SF38">
    <property type="entry name" value="AUXIN-RESPONSIVE PROTEIN IAA29"/>
    <property type="match status" value="1"/>
</dbReference>
<dbReference type="Gene3D" id="3.10.20.90">
    <property type="entry name" value="Phosphatidylinositol 3-kinase Catalytic Subunit, Chain A, domain 1"/>
    <property type="match status" value="1"/>
</dbReference>
<dbReference type="GO" id="GO:0006355">
    <property type="term" value="P:regulation of DNA-templated transcription"/>
    <property type="evidence" value="ECO:0007669"/>
    <property type="project" value="InterPro"/>
</dbReference>
<keyword evidence="8 10" id="KW-0927">Auxin signaling pathway</keyword>
<dbReference type="InterPro" id="IPR033389">
    <property type="entry name" value="AUX/IAA_dom"/>
</dbReference>
<evidence type="ECO:0000256" key="3">
    <source>
        <dbReference type="ARBA" id="ARBA00011726"/>
    </source>
</evidence>
<sequence length="223" mass="25421">MELQLGLALALPTNTTTTKGFDLNSYAFEPKDTAANRQLFTTTTKRSFRDAFEEIPNEVEPRTLPLLHWNNQPNEDDGPHNTFPFARDEGEGDGIVGWPPIKFRRTKISHRRQNSRVDSNRTVDNGCVDCYGRASNSMYIKVKMEGVAIGRKIDLSIYSSFQPLKQALFEMFGICEENSDNYKLTYQDREGDWLLADDDVSWRSFIRSVQRLKLMRRGAAAGG</sequence>
<keyword evidence="13" id="KW-1185">Reference proteome</keyword>
<evidence type="ECO:0000256" key="10">
    <source>
        <dbReference type="RuleBase" id="RU004549"/>
    </source>
</evidence>
<dbReference type="Pfam" id="PF02309">
    <property type="entry name" value="AUX_IAA"/>
    <property type="match status" value="2"/>
</dbReference>
<dbReference type="GO" id="GO:0005634">
    <property type="term" value="C:nucleus"/>
    <property type="evidence" value="ECO:0007669"/>
    <property type="project" value="UniProtKB-SubCell"/>
</dbReference>
<proteinExistence type="inferred from homology"/>
<evidence type="ECO:0000256" key="8">
    <source>
        <dbReference type="ARBA" id="ARBA00023294"/>
    </source>
</evidence>
<evidence type="ECO:0000256" key="2">
    <source>
        <dbReference type="ARBA" id="ARBA00006728"/>
    </source>
</evidence>
<feature type="domain" description="PB1" evidence="11">
    <location>
        <begin position="137"/>
        <end position="219"/>
    </location>
</feature>
<dbReference type="OrthoDB" id="778717at2759"/>
<keyword evidence="6 10" id="KW-0804">Transcription</keyword>
<keyword evidence="7 10" id="KW-0539">Nucleus</keyword>
<evidence type="ECO:0000256" key="1">
    <source>
        <dbReference type="ARBA" id="ARBA00004123"/>
    </source>
</evidence>
<comment type="similarity">
    <text evidence="2 10">Belongs to the Aux/IAA family.</text>
</comment>